<dbReference type="Proteomes" id="UP001150217">
    <property type="component" value="Unassembled WGS sequence"/>
</dbReference>
<accession>A0ABQ8UW78</accession>
<dbReference type="EMBL" id="JANVFT010000156">
    <property type="protein sequence ID" value="KAJ4463627.1"/>
    <property type="molecule type" value="Genomic_DNA"/>
</dbReference>
<protein>
    <submittedName>
        <fullName evidence="2">Uncharacterized protein</fullName>
    </submittedName>
</protein>
<keyword evidence="3" id="KW-1185">Reference proteome</keyword>
<gene>
    <name evidence="2" type="ORF">C8R41DRAFT_927315</name>
</gene>
<sequence>MVVNAYYSQCLPGSALAPPTSTSSTGTGTTTSSTPGSTGTTTPAATTPSLVTRFITSHNIMFARLIHENKSNVVQ</sequence>
<name>A0ABQ8UW78_9AGAR</name>
<evidence type="ECO:0000313" key="3">
    <source>
        <dbReference type="Proteomes" id="UP001150217"/>
    </source>
</evidence>
<evidence type="ECO:0000313" key="2">
    <source>
        <dbReference type="EMBL" id="KAJ4463627.1"/>
    </source>
</evidence>
<feature type="compositionally biased region" description="Low complexity" evidence="1">
    <location>
        <begin position="12"/>
        <end position="47"/>
    </location>
</feature>
<feature type="region of interest" description="Disordered" evidence="1">
    <location>
        <begin position="11"/>
        <end position="47"/>
    </location>
</feature>
<comment type="caution">
    <text evidence="2">The sequence shown here is derived from an EMBL/GenBank/DDBJ whole genome shotgun (WGS) entry which is preliminary data.</text>
</comment>
<reference evidence="2" key="1">
    <citation type="submission" date="2022-08" db="EMBL/GenBank/DDBJ databases">
        <title>A Global Phylogenomic Analysis of the Shiitake Genus Lentinula.</title>
        <authorList>
            <consortium name="DOE Joint Genome Institute"/>
            <person name="Sierra-Patev S."/>
            <person name="Min B."/>
            <person name="Naranjo-Ortiz M."/>
            <person name="Looney B."/>
            <person name="Konkel Z."/>
            <person name="Slot J.C."/>
            <person name="Sakamoto Y."/>
            <person name="Steenwyk J.L."/>
            <person name="Rokas A."/>
            <person name="Carro J."/>
            <person name="Camarero S."/>
            <person name="Ferreira P."/>
            <person name="Molpeceres G."/>
            <person name="Ruiz-Duenas F.J."/>
            <person name="Serrano A."/>
            <person name="Henrissat B."/>
            <person name="Drula E."/>
            <person name="Hughes K.W."/>
            <person name="Mata J.L."/>
            <person name="Ishikawa N.K."/>
            <person name="Vargas-Isla R."/>
            <person name="Ushijima S."/>
            <person name="Smith C.A."/>
            <person name="Ahrendt S."/>
            <person name="Andreopoulos W."/>
            <person name="He G."/>
            <person name="Labutti K."/>
            <person name="Lipzen A."/>
            <person name="Ng V."/>
            <person name="Riley R."/>
            <person name="Sandor L."/>
            <person name="Barry K."/>
            <person name="Martinez A.T."/>
            <person name="Xiao Y."/>
            <person name="Gibbons J.G."/>
            <person name="Terashima K."/>
            <person name="Grigoriev I.V."/>
            <person name="Hibbett D.S."/>
        </authorList>
    </citation>
    <scope>NUCLEOTIDE SEQUENCE</scope>
    <source>
        <strain evidence="2">RHP3577 ss4</strain>
    </source>
</reference>
<organism evidence="2 3">
    <name type="scientific">Lentinula lateritia</name>
    <dbReference type="NCBI Taxonomy" id="40482"/>
    <lineage>
        <taxon>Eukaryota</taxon>
        <taxon>Fungi</taxon>
        <taxon>Dikarya</taxon>
        <taxon>Basidiomycota</taxon>
        <taxon>Agaricomycotina</taxon>
        <taxon>Agaricomycetes</taxon>
        <taxon>Agaricomycetidae</taxon>
        <taxon>Agaricales</taxon>
        <taxon>Marasmiineae</taxon>
        <taxon>Omphalotaceae</taxon>
        <taxon>Lentinula</taxon>
    </lineage>
</organism>
<evidence type="ECO:0000256" key="1">
    <source>
        <dbReference type="SAM" id="MobiDB-lite"/>
    </source>
</evidence>
<proteinExistence type="predicted"/>